<comment type="caution">
    <text evidence="1">The sequence shown here is derived from an EMBL/GenBank/DDBJ whole genome shotgun (WGS) entry which is preliminary data.</text>
</comment>
<dbReference type="AlphaFoldDB" id="A0A7W5BTX4"/>
<name>A0A7W5BTX4_9HYPH</name>
<accession>A0A7W5BTX4</accession>
<proteinExistence type="predicted"/>
<gene>
    <name evidence="1" type="ORF">FHS26_006840</name>
</gene>
<organism evidence="1 2">
    <name type="scientific">Rhizobium pisi</name>
    <dbReference type="NCBI Taxonomy" id="574561"/>
    <lineage>
        <taxon>Bacteria</taxon>
        <taxon>Pseudomonadati</taxon>
        <taxon>Pseudomonadota</taxon>
        <taxon>Alphaproteobacteria</taxon>
        <taxon>Hyphomicrobiales</taxon>
        <taxon>Rhizobiaceae</taxon>
        <taxon>Rhizobium/Agrobacterium group</taxon>
        <taxon>Rhizobium</taxon>
    </lineage>
</organism>
<evidence type="ECO:0008006" key="3">
    <source>
        <dbReference type="Google" id="ProtNLM"/>
    </source>
</evidence>
<dbReference type="Proteomes" id="UP000518315">
    <property type="component" value="Unassembled WGS sequence"/>
</dbReference>
<keyword evidence="2" id="KW-1185">Reference proteome</keyword>
<evidence type="ECO:0000313" key="2">
    <source>
        <dbReference type="Proteomes" id="UP000518315"/>
    </source>
</evidence>
<dbReference type="EMBL" id="JACHXH010000045">
    <property type="protein sequence ID" value="MBB3139060.1"/>
    <property type="molecule type" value="Genomic_DNA"/>
</dbReference>
<evidence type="ECO:0000313" key="1">
    <source>
        <dbReference type="EMBL" id="MBB3139060.1"/>
    </source>
</evidence>
<sequence>MGIAAKAVKESANAAEALLAGFERSNRKAEGLAMITTPDNDNNFDGPMIFIIIGKGYESDASEGIDLHILLKAPDDDTAVREALNALAEEGFIEADLDQIGMLTEIPEEEPHASAYQGAIDGEVAIIRFN</sequence>
<protein>
    <recommendedName>
        <fullName evidence="3">Transcriptional regulator</fullName>
    </recommendedName>
</protein>
<reference evidence="1 2" key="1">
    <citation type="submission" date="2020-08" db="EMBL/GenBank/DDBJ databases">
        <title>Genomic Encyclopedia of Type Strains, Phase III (KMG-III): the genomes of soil and plant-associated and newly described type strains.</title>
        <authorList>
            <person name="Whitman W."/>
        </authorList>
    </citation>
    <scope>NUCLEOTIDE SEQUENCE [LARGE SCALE GENOMIC DNA]</scope>
    <source>
        <strain evidence="1 2">CECT 4113</strain>
    </source>
</reference>